<dbReference type="InterPro" id="IPR016032">
    <property type="entry name" value="Sig_transdc_resp-reg_C-effctor"/>
</dbReference>
<evidence type="ECO:0000259" key="11">
    <source>
        <dbReference type="PROSITE" id="PS51755"/>
    </source>
</evidence>
<dbReference type="InterPro" id="IPR039420">
    <property type="entry name" value="WalR-like"/>
</dbReference>
<evidence type="ECO:0000256" key="8">
    <source>
        <dbReference type="PROSITE-ProRule" id="PRU00169"/>
    </source>
</evidence>
<dbReference type="FunFam" id="3.40.50.2300:FF:000001">
    <property type="entry name" value="DNA-binding response regulator PhoB"/>
    <property type="match status" value="1"/>
</dbReference>
<evidence type="ECO:0000256" key="2">
    <source>
        <dbReference type="ARBA" id="ARBA00022553"/>
    </source>
</evidence>
<evidence type="ECO:0000256" key="9">
    <source>
        <dbReference type="PROSITE-ProRule" id="PRU01091"/>
    </source>
</evidence>
<dbReference type="InParanoid" id="A0A317ZNR8"/>
<evidence type="ECO:0000259" key="10">
    <source>
        <dbReference type="PROSITE" id="PS50110"/>
    </source>
</evidence>
<dbReference type="Proteomes" id="UP000247099">
    <property type="component" value="Unassembled WGS sequence"/>
</dbReference>
<dbReference type="PROSITE" id="PS50110">
    <property type="entry name" value="RESPONSE_REGULATORY"/>
    <property type="match status" value="1"/>
</dbReference>
<evidence type="ECO:0000256" key="1">
    <source>
        <dbReference type="ARBA" id="ARBA00013332"/>
    </source>
</evidence>
<dbReference type="EMBL" id="QHJQ01000001">
    <property type="protein sequence ID" value="PXA05499.1"/>
    <property type="molecule type" value="Genomic_DNA"/>
</dbReference>
<feature type="modified residue" description="4-aspartylphosphate" evidence="8">
    <location>
        <position position="57"/>
    </location>
</feature>
<dbReference type="OrthoDB" id="9778145at2"/>
<dbReference type="Gene3D" id="1.10.10.10">
    <property type="entry name" value="Winged helix-like DNA-binding domain superfamily/Winged helix DNA-binding domain"/>
    <property type="match status" value="1"/>
</dbReference>
<evidence type="ECO:0000256" key="4">
    <source>
        <dbReference type="ARBA" id="ARBA00023015"/>
    </source>
</evidence>
<comment type="function">
    <text evidence="7">This protein is a positive regulator for the phosphate regulon. Transcription of this operon is positively regulated by PhoB and PhoR when phosphate is limited.</text>
</comment>
<accession>A0A317ZNR8</accession>
<dbReference type="GO" id="GO:0032993">
    <property type="term" value="C:protein-DNA complex"/>
    <property type="evidence" value="ECO:0007669"/>
    <property type="project" value="TreeGrafter"/>
</dbReference>
<dbReference type="SUPFAM" id="SSF52172">
    <property type="entry name" value="CheY-like"/>
    <property type="match status" value="1"/>
</dbReference>
<evidence type="ECO:0000313" key="12">
    <source>
        <dbReference type="EMBL" id="PXA05499.1"/>
    </source>
</evidence>
<comment type="caution">
    <text evidence="12">The sequence shown here is derived from an EMBL/GenBank/DDBJ whole genome shotgun (WGS) entry which is preliminary data.</text>
</comment>
<keyword evidence="13" id="KW-1185">Reference proteome</keyword>
<feature type="domain" description="Response regulatory" evidence="10">
    <location>
        <begin position="8"/>
        <end position="124"/>
    </location>
</feature>
<evidence type="ECO:0000256" key="5">
    <source>
        <dbReference type="ARBA" id="ARBA00023125"/>
    </source>
</evidence>
<dbReference type="Pfam" id="PF00072">
    <property type="entry name" value="Response_reg"/>
    <property type="match status" value="1"/>
</dbReference>
<dbReference type="InterPro" id="IPR036388">
    <property type="entry name" value="WH-like_DNA-bd_sf"/>
</dbReference>
<dbReference type="SMART" id="SM00862">
    <property type="entry name" value="Trans_reg_C"/>
    <property type="match status" value="1"/>
</dbReference>
<dbReference type="GO" id="GO:0005829">
    <property type="term" value="C:cytosol"/>
    <property type="evidence" value="ECO:0007669"/>
    <property type="project" value="TreeGrafter"/>
</dbReference>
<sequence length="233" mass="26636">MNTSKLKRILVLDDEPDVTELLEYKLEQEDYKVTVLNDPLSFVSKVREFEPDLMILDIMMPELNGLQLCRIARSDPAMKDIPIIFLTAKGEAEDRIKGLETGADDYISKPFNTKELLLRVGNILNRGQRVGAVAEVNRIEIAGVVIDEEIHQLTVDGENVPLTATEFRLLKLLMERKGRVQSREHLLVNVWHYDTDIETRTVDTHVRRVREKLGPYANLIETVRGVGYRAVDL</sequence>
<organism evidence="12 13">
    <name type="scientific">Coraliomargarita sinensis</name>
    <dbReference type="NCBI Taxonomy" id="2174842"/>
    <lineage>
        <taxon>Bacteria</taxon>
        <taxon>Pseudomonadati</taxon>
        <taxon>Verrucomicrobiota</taxon>
        <taxon>Opitutia</taxon>
        <taxon>Puniceicoccales</taxon>
        <taxon>Coraliomargaritaceae</taxon>
        <taxon>Coraliomargarita</taxon>
    </lineage>
</organism>
<keyword evidence="5 9" id="KW-0238">DNA-binding</keyword>
<protein>
    <recommendedName>
        <fullName evidence="1">Phosphate regulon transcriptional regulatory protein PhoB</fullName>
    </recommendedName>
</protein>
<keyword evidence="3" id="KW-0902">Two-component regulatory system</keyword>
<proteinExistence type="predicted"/>
<dbReference type="CDD" id="cd00383">
    <property type="entry name" value="trans_reg_C"/>
    <property type="match status" value="1"/>
</dbReference>
<name>A0A317ZNR8_9BACT</name>
<dbReference type="PANTHER" id="PTHR48111:SF40">
    <property type="entry name" value="PHOSPHATE REGULON TRANSCRIPTIONAL REGULATORY PROTEIN PHOB"/>
    <property type="match status" value="1"/>
</dbReference>
<dbReference type="AlphaFoldDB" id="A0A317ZNR8"/>
<dbReference type="FunFam" id="1.10.10.10:FF:000018">
    <property type="entry name" value="DNA-binding response regulator ResD"/>
    <property type="match status" value="1"/>
</dbReference>
<keyword evidence="4" id="KW-0805">Transcription regulation</keyword>
<keyword evidence="6" id="KW-0804">Transcription</keyword>
<evidence type="ECO:0000256" key="6">
    <source>
        <dbReference type="ARBA" id="ARBA00023163"/>
    </source>
</evidence>
<feature type="DNA-binding region" description="OmpR/PhoB-type" evidence="9">
    <location>
        <begin position="136"/>
        <end position="232"/>
    </location>
</feature>
<evidence type="ECO:0000256" key="3">
    <source>
        <dbReference type="ARBA" id="ARBA00023012"/>
    </source>
</evidence>
<evidence type="ECO:0000256" key="7">
    <source>
        <dbReference type="ARBA" id="ARBA00024735"/>
    </source>
</evidence>
<keyword evidence="2 8" id="KW-0597">Phosphoprotein</keyword>
<dbReference type="RefSeq" id="WP_110129578.1">
    <property type="nucleotide sequence ID" value="NZ_QHJQ01000001.1"/>
</dbReference>
<dbReference type="GO" id="GO:0000156">
    <property type="term" value="F:phosphorelay response regulator activity"/>
    <property type="evidence" value="ECO:0007669"/>
    <property type="project" value="TreeGrafter"/>
</dbReference>
<dbReference type="InterPro" id="IPR001867">
    <property type="entry name" value="OmpR/PhoB-type_DNA-bd"/>
</dbReference>
<evidence type="ECO:0000313" key="13">
    <source>
        <dbReference type="Proteomes" id="UP000247099"/>
    </source>
</evidence>
<feature type="domain" description="OmpR/PhoB-type" evidence="11">
    <location>
        <begin position="136"/>
        <end position="232"/>
    </location>
</feature>
<dbReference type="InterPro" id="IPR011006">
    <property type="entry name" value="CheY-like_superfamily"/>
</dbReference>
<dbReference type="Gene3D" id="3.40.50.2300">
    <property type="match status" value="1"/>
</dbReference>
<dbReference type="SMART" id="SM00448">
    <property type="entry name" value="REC"/>
    <property type="match status" value="1"/>
</dbReference>
<dbReference type="SUPFAM" id="SSF46894">
    <property type="entry name" value="C-terminal effector domain of the bipartite response regulators"/>
    <property type="match status" value="1"/>
</dbReference>
<reference evidence="12 13" key="1">
    <citation type="submission" date="2018-05" db="EMBL/GenBank/DDBJ databases">
        <title>Coraliomargarita sinensis sp. nov., isolated from a marine solar saltern.</title>
        <authorList>
            <person name="Zhou L.Y."/>
        </authorList>
    </citation>
    <scope>NUCLEOTIDE SEQUENCE [LARGE SCALE GENOMIC DNA]</scope>
    <source>
        <strain evidence="12 13">WN38</strain>
    </source>
</reference>
<dbReference type="PANTHER" id="PTHR48111">
    <property type="entry name" value="REGULATOR OF RPOS"/>
    <property type="match status" value="1"/>
</dbReference>
<dbReference type="InterPro" id="IPR001789">
    <property type="entry name" value="Sig_transdc_resp-reg_receiver"/>
</dbReference>
<dbReference type="PROSITE" id="PS51755">
    <property type="entry name" value="OMPR_PHOB"/>
    <property type="match status" value="1"/>
</dbReference>
<gene>
    <name evidence="12" type="ORF">DDZ13_01110</name>
</gene>
<dbReference type="GO" id="GO:0000976">
    <property type="term" value="F:transcription cis-regulatory region binding"/>
    <property type="evidence" value="ECO:0007669"/>
    <property type="project" value="TreeGrafter"/>
</dbReference>
<dbReference type="GO" id="GO:0006355">
    <property type="term" value="P:regulation of DNA-templated transcription"/>
    <property type="evidence" value="ECO:0007669"/>
    <property type="project" value="InterPro"/>
</dbReference>
<dbReference type="Pfam" id="PF00486">
    <property type="entry name" value="Trans_reg_C"/>
    <property type="match status" value="1"/>
</dbReference>
<dbReference type="FunCoup" id="A0A317ZNR8">
    <property type="interactions" value="267"/>
</dbReference>